<gene>
    <name evidence="2" type="ORF">ACFQPE_01310</name>
</gene>
<evidence type="ECO:0000313" key="2">
    <source>
        <dbReference type="EMBL" id="MFC7315434.1"/>
    </source>
</evidence>
<feature type="transmembrane region" description="Helical" evidence="1">
    <location>
        <begin position="88"/>
        <end position="117"/>
    </location>
</feature>
<keyword evidence="1" id="KW-0472">Membrane</keyword>
<keyword evidence="1" id="KW-1133">Transmembrane helix</keyword>
<dbReference type="Pfam" id="PF19609">
    <property type="entry name" value="DUF6114"/>
    <property type="match status" value="1"/>
</dbReference>
<dbReference type="InterPro" id="IPR046096">
    <property type="entry name" value="DUF6114"/>
</dbReference>
<evidence type="ECO:0000313" key="3">
    <source>
        <dbReference type="Proteomes" id="UP001596547"/>
    </source>
</evidence>
<evidence type="ECO:0000256" key="1">
    <source>
        <dbReference type="SAM" id="Phobius"/>
    </source>
</evidence>
<dbReference type="AlphaFoldDB" id="A0ABD6A494"/>
<accession>A0ABD6A494</accession>
<name>A0ABD6A494_9EURY</name>
<dbReference type="Proteomes" id="UP001596547">
    <property type="component" value="Unassembled WGS sequence"/>
</dbReference>
<organism evidence="2 3">
    <name type="scientific">Halomarina halobia</name>
    <dbReference type="NCBI Taxonomy" id="3033386"/>
    <lineage>
        <taxon>Archaea</taxon>
        <taxon>Methanobacteriati</taxon>
        <taxon>Methanobacteriota</taxon>
        <taxon>Stenosarchaea group</taxon>
        <taxon>Halobacteria</taxon>
        <taxon>Halobacteriales</taxon>
        <taxon>Natronomonadaceae</taxon>
        <taxon>Halomarina</taxon>
    </lineage>
</organism>
<dbReference type="EMBL" id="JBHTBF010000001">
    <property type="protein sequence ID" value="MFC7315434.1"/>
    <property type="molecule type" value="Genomic_DNA"/>
</dbReference>
<proteinExistence type="predicted"/>
<keyword evidence="3" id="KW-1185">Reference proteome</keyword>
<dbReference type="GeneID" id="79314399"/>
<sequence>MSTRFDVPTASAGADGYRRQFSSWKRERPFWGGVLLIVSGLLIGIIPLDLAVKFALVPAEFAYIGLIFTVFVLLCGVFALAQPELASFFGVAGMLIAVASIFGALGGFVIGSIVGVAGGSLCVAWEPPAETE</sequence>
<dbReference type="RefSeq" id="WP_276304833.1">
    <property type="nucleotide sequence ID" value="NZ_CP119992.1"/>
</dbReference>
<keyword evidence="1" id="KW-0812">Transmembrane</keyword>
<comment type="caution">
    <text evidence="2">The sequence shown here is derived from an EMBL/GenBank/DDBJ whole genome shotgun (WGS) entry which is preliminary data.</text>
</comment>
<protein>
    <submittedName>
        <fullName evidence="2">DUF6114 domain-containing protein</fullName>
    </submittedName>
</protein>
<reference evidence="2 3" key="1">
    <citation type="journal article" date="2019" name="Int. J. Syst. Evol. Microbiol.">
        <title>The Global Catalogue of Microorganisms (GCM) 10K type strain sequencing project: providing services to taxonomists for standard genome sequencing and annotation.</title>
        <authorList>
            <consortium name="The Broad Institute Genomics Platform"/>
            <consortium name="The Broad Institute Genome Sequencing Center for Infectious Disease"/>
            <person name="Wu L."/>
            <person name="Ma J."/>
        </authorList>
    </citation>
    <scope>NUCLEOTIDE SEQUENCE [LARGE SCALE GENOMIC DNA]</scope>
    <source>
        <strain evidence="2 3">PSR21</strain>
    </source>
</reference>
<feature type="transmembrane region" description="Helical" evidence="1">
    <location>
        <begin position="61"/>
        <end position="81"/>
    </location>
</feature>
<feature type="transmembrane region" description="Helical" evidence="1">
    <location>
        <begin position="30"/>
        <end position="55"/>
    </location>
</feature>